<proteinExistence type="predicted"/>
<dbReference type="STRING" id="648996.Theam_0693"/>
<dbReference type="EMBL" id="CP002444">
    <property type="protein sequence ID" value="ADU96661.1"/>
    <property type="molecule type" value="Genomic_DNA"/>
</dbReference>
<protein>
    <submittedName>
        <fullName evidence="1">Uncharacterized protein</fullName>
    </submittedName>
</protein>
<organism evidence="1 2">
    <name type="scientific">Thermovibrio ammonificans (strain DSM 15698 / JCM 12110 / HB-1)</name>
    <dbReference type="NCBI Taxonomy" id="648996"/>
    <lineage>
        <taxon>Bacteria</taxon>
        <taxon>Pseudomonadati</taxon>
        <taxon>Aquificota</taxon>
        <taxon>Aquificia</taxon>
        <taxon>Desulfurobacteriales</taxon>
        <taxon>Desulfurobacteriaceae</taxon>
        <taxon>Thermovibrio</taxon>
    </lineage>
</organism>
<keyword evidence="2" id="KW-1185">Reference proteome</keyword>
<accession>E8T677</accession>
<evidence type="ECO:0000313" key="1">
    <source>
        <dbReference type="EMBL" id="ADU96661.1"/>
    </source>
</evidence>
<dbReference type="Proteomes" id="UP000006362">
    <property type="component" value="Chromosome"/>
</dbReference>
<dbReference type="AlphaFoldDB" id="E8T677"/>
<dbReference type="HOGENOM" id="CLU_1325832_0_0_0"/>
<dbReference type="OrthoDB" id="12391at2"/>
<gene>
    <name evidence="1" type="ordered locus">Theam_0693</name>
</gene>
<reference evidence="1" key="1">
    <citation type="submission" date="2011-01" db="EMBL/GenBank/DDBJ databases">
        <title>Complete sequence of chromosome of Thermovibrio ammonificans HB-1.</title>
        <authorList>
            <consortium name="US DOE Joint Genome Institute"/>
            <person name="Lucas S."/>
            <person name="Copeland A."/>
            <person name="Lapidus A."/>
            <person name="Cheng J.-F."/>
            <person name="Goodwin L."/>
            <person name="Pitluck S."/>
            <person name="Davenport K."/>
            <person name="Detter J.C."/>
            <person name="Han C."/>
            <person name="Tapia R."/>
            <person name="Land M."/>
            <person name="Hauser L."/>
            <person name="Kyrpides N."/>
            <person name="Ivanova N."/>
            <person name="Ovchinnikova G."/>
            <person name="Vetriani C."/>
            <person name="Woyke T."/>
        </authorList>
    </citation>
    <scope>NUCLEOTIDE SEQUENCE [LARGE SCALE GENOMIC DNA]</scope>
    <source>
        <strain evidence="1">HB-1</strain>
    </source>
</reference>
<dbReference type="RefSeq" id="WP_013537447.1">
    <property type="nucleotide sequence ID" value="NC_014926.1"/>
</dbReference>
<sequence>MEDFISRNYRYDFSMCSEPIELVADDYNLTEFFERLIGLVEPVGEDGITVECPYCGAPLAVIYPDRLEETDQDLYLGEEDEPFTDLIEMIEELVKEGKFRTAIEVIQRSGECKKCGNTYAALKFVIPTTTNFDSVEELRDFYAEALEKGDKEYYYRELPDVAFVGTRILYNGEELWEIETLPFAYDENIEFTCVFQKLYDMVMAEEL</sequence>
<evidence type="ECO:0000313" key="2">
    <source>
        <dbReference type="Proteomes" id="UP000006362"/>
    </source>
</evidence>
<dbReference type="KEGG" id="tam:Theam_0693"/>
<name>E8T677_THEA1</name>